<feature type="compositionally biased region" description="Low complexity" evidence="1">
    <location>
        <begin position="191"/>
        <end position="216"/>
    </location>
</feature>
<reference evidence="2 3" key="1">
    <citation type="journal article" date="2016" name="Mol. Biol. Evol.">
        <title>Comparative Genomics of Early-Diverging Mushroom-Forming Fungi Provides Insights into the Origins of Lignocellulose Decay Capabilities.</title>
        <authorList>
            <person name="Nagy L.G."/>
            <person name="Riley R."/>
            <person name="Tritt A."/>
            <person name="Adam C."/>
            <person name="Daum C."/>
            <person name="Floudas D."/>
            <person name="Sun H."/>
            <person name="Yadav J.S."/>
            <person name="Pangilinan J."/>
            <person name="Larsson K.H."/>
            <person name="Matsuura K."/>
            <person name="Barry K."/>
            <person name="Labutti K."/>
            <person name="Kuo R."/>
            <person name="Ohm R.A."/>
            <person name="Bhattacharya S.S."/>
            <person name="Shirouzu T."/>
            <person name="Yoshinaga Y."/>
            <person name="Martin F.M."/>
            <person name="Grigoriev I.V."/>
            <person name="Hibbett D.S."/>
        </authorList>
    </citation>
    <scope>NUCLEOTIDE SEQUENCE [LARGE SCALE GENOMIC DNA]</scope>
    <source>
        <strain evidence="2 3">HHB10207 ss-3</strain>
    </source>
</reference>
<proteinExistence type="predicted"/>
<feature type="region of interest" description="Disordered" evidence="1">
    <location>
        <begin position="1"/>
        <end position="62"/>
    </location>
</feature>
<dbReference type="EMBL" id="KV428415">
    <property type="protein sequence ID" value="KZT31975.1"/>
    <property type="molecule type" value="Genomic_DNA"/>
</dbReference>
<feature type="compositionally biased region" description="Polar residues" evidence="1">
    <location>
        <begin position="282"/>
        <end position="293"/>
    </location>
</feature>
<name>A0A165X9Q3_9AGAM</name>
<sequence length="637" mass="68329">MALPAGHKGGHKGPTSAPRSRKVQSPRQKLSESKAQKAQKAQKASSHSSSHRDRRKSSRCTPTVIEYPSSLIREVSVCRRLSRSPSPSVLSFFRNLIDELPLKRPISNSPNQYSKDINPAMDVPPLDLAFSFTDFLDDGANSMFYEGTSNLHNGPQMIHGASDHFPDSQTEQLLGLLPAPPESEHSRNITARSSSTDSSPPDRPPSASSKSPSGPTISPPQPMSTSSDSIDRSAQHIHTPNISSTDAVQSPPNNTRTSHSHTTHENVYSYSSNTSSSEVPDQHTNMRVAQSPSNPCPARETTMDLSSINSSSMQSHTEPQGNHPHASPSDFTSPRSADQNHYPLTQNAYISGSLPEQSQPAMAPNYNYPSPSLLHQVGAPVLSHSSLPLSIATAAEAQTIANAYNIHSNSAIAYPNGHAGAYPAHSLPIDRPSVHTMPHLMTPTFSSSLADPGTFGVCQNDMFRMQIIDAGSQLSGQQPVFWQIPTGSNSSYVPIARNVNSGIYSLNQLPPDPSSFAPPLGHAFLRNSSSGMLDASQHLLVGSRHGDGMYTVVQSNHPSTNYVFSPFKSGFTSAPTTIVQSLPSITPVEWQSIAGSASGEPQLLVTAIPTATTRVSGSVYSVPAMVQPHHFMAFQHA</sequence>
<dbReference type="Proteomes" id="UP000076798">
    <property type="component" value="Unassembled WGS sequence"/>
</dbReference>
<keyword evidence="3" id="KW-1185">Reference proteome</keyword>
<feature type="region of interest" description="Disordered" evidence="1">
    <location>
        <begin position="177"/>
        <end position="341"/>
    </location>
</feature>
<evidence type="ECO:0000313" key="3">
    <source>
        <dbReference type="Proteomes" id="UP000076798"/>
    </source>
</evidence>
<dbReference type="AlphaFoldDB" id="A0A165X9Q3"/>
<feature type="compositionally biased region" description="Low complexity" evidence="1">
    <location>
        <begin position="265"/>
        <end position="279"/>
    </location>
</feature>
<protein>
    <submittedName>
        <fullName evidence="2">Uncharacterized protein</fullName>
    </submittedName>
</protein>
<feature type="compositionally biased region" description="Polar residues" evidence="1">
    <location>
        <begin position="329"/>
        <end position="341"/>
    </location>
</feature>
<evidence type="ECO:0000313" key="2">
    <source>
        <dbReference type="EMBL" id="KZT31975.1"/>
    </source>
</evidence>
<organism evidence="2 3">
    <name type="scientific">Sistotremastrum suecicum HHB10207 ss-3</name>
    <dbReference type="NCBI Taxonomy" id="1314776"/>
    <lineage>
        <taxon>Eukaryota</taxon>
        <taxon>Fungi</taxon>
        <taxon>Dikarya</taxon>
        <taxon>Basidiomycota</taxon>
        <taxon>Agaricomycotina</taxon>
        <taxon>Agaricomycetes</taxon>
        <taxon>Sistotremastrales</taxon>
        <taxon>Sistotremastraceae</taxon>
        <taxon>Sistotremastrum</taxon>
    </lineage>
</organism>
<evidence type="ECO:0000256" key="1">
    <source>
        <dbReference type="SAM" id="MobiDB-lite"/>
    </source>
</evidence>
<feature type="compositionally biased region" description="Polar residues" evidence="1">
    <location>
        <begin position="236"/>
        <end position="256"/>
    </location>
</feature>
<gene>
    <name evidence="2" type="ORF">SISSUDRAFT_1067300</name>
</gene>
<feature type="compositionally biased region" description="Polar residues" evidence="1">
    <location>
        <begin position="303"/>
        <end position="320"/>
    </location>
</feature>
<feature type="compositionally biased region" description="Low complexity" evidence="1">
    <location>
        <begin position="36"/>
        <end position="48"/>
    </location>
</feature>
<accession>A0A165X9Q3</accession>